<feature type="transmembrane region" description="Helical" evidence="8">
    <location>
        <begin position="238"/>
        <end position="266"/>
    </location>
</feature>
<dbReference type="EMBL" id="JBFPJR010000004">
    <property type="protein sequence ID" value="MEX0426657.1"/>
    <property type="molecule type" value="Genomic_DNA"/>
</dbReference>
<dbReference type="Pfam" id="PF01032">
    <property type="entry name" value="FecCD"/>
    <property type="match status" value="1"/>
</dbReference>
<dbReference type="InterPro" id="IPR000522">
    <property type="entry name" value="ABC_transptr_permease_BtuC"/>
</dbReference>
<evidence type="ECO:0000256" key="1">
    <source>
        <dbReference type="ARBA" id="ARBA00004651"/>
    </source>
</evidence>
<feature type="transmembrane region" description="Helical" evidence="8">
    <location>
        <begin position="149"/>
        <end position="170"/>
    </location>
</feature>
<dbReference type="InterPro" id="IPR037294">
    <property type="entry name" value="ABC_BtuC-like"/>
</dbReference>
<feature type="transmembrane region" description="Helical" evidence="8">
    <location>
        <begin position="62"/>
        <end position="79"/>
    </location>
</feature>
<gene>
    <name evidence="9" type="ORF">AB3X52_03420</name>
</gene>
<dbReference type="Gene3D" id="1.10.3470.10">
    <property type="entry name" value="ABC transporter involved in vitamin B12 uptake, BtuC"/>
    <property type="match status" value="1"/>
</dbReference>
<evidence type="ECO:0000256" key="2">
    <source>
        <dbReference type="ARBA" id="ARBA00007935"/>
    </source>
</evidence>
<sequence length="333" mass="34216">MPNRERRLGLLLLGLVLLVVAAALSLSIGSHHVPLGRVWRLLLDPDSSYDATVLREMRLPRTVAGIAVGAALGLAGALMQSLTRNPLADPGILGINAGASLFVVAVVAIVGVSGIWFYLWFAFLGAAVAAVGVYLLAGTSGQIATPARLALAGIAVSAALAAITQTVILADQEAFNEFRFWVAGSLEGRGWPVLEAVAPFLVVGVVVALAVGPALNALSLGDDAGRALGVRLVRTRALAMLAVTLLCGAATAAVGPIGFVGLAVPMLARALVGHDQRWVALMCLVLGPVWVLLADVLARVVVGSQETQVGIVAALLGAPVFIAVVRRRKVPAL</sequence>
<feature type="transmembrane region" description="Helical" evidence="8">
    <location>
        <begin position="117"/>
        <end position="137"/>
    </location>
</feature>
<accession>A0ABV3SUP3</accession>
<evidence type="ECO:0000256" key="3">
    <source>
        <dbReference type="ARBA" id="ARBA00022448"/>
    </source>
</evidence>
<keyword evidence="7 8" id="KW-0472">Membrane</keyword>
<reference evidence="9 10" key="1">
    <citation type="submission" date="2024-07" db="EMBL/GenBank/DDBJ databases">
        <authorList>
            <person name="Lee S."/>
            <person name="Kang M."/>
        </authorList>
    </citation>
    <scope>NUCLEOTIDE SEQUENCE [LARGE SCALE GENOMIC DNA]</scope>
    <source>
        <strain evidence="9 10">DS6</strain>
    </source>
</reference>
<dbReference type="SUPFAM" id="SSF81345">
    <property type="entry name" value="ABC transporter involved in vitamin B12 uptake, BtuC"/>
    <property type="match status" value="1"/>
</dbReference>
<comment type="subcellular location">
    <subcellularLocation>
        <location evidence="1">Cell membrane</location>
        <topology evidence="1">Multi-pass membrane protein</topology>
    </subcellularLocation>
</comment>
<evidence type="ECO:0000256" key="8">
    <source>
        <dbReference type="SAM" id="Phobius"/>
    </source>
</evidence>
<dbReference type="PANTHER" id="PTHR30472">
    <property type="entry name" value="FERRIC ENTEROBACTIN TRANSPORT SYSTEM PERMEASE PROTEIN"/>
    <property type="match status" value="1"/>
</dbReference>
<organism evidence="9 10">
    <name type="scientific">Nocardioides eburneus</name>
    <dbReference type="NCBI Taxonomy" id="3231482"/>
    <lineage>
        <taxon>Bacteria</taxon>
        <taxon>Bacillati</taxon>
        <taxon>Actinomycetota</taxon>
        <taxon>Actinomycetes</taxon>
        <taxon>Propionibacteriales</taxon>
        <taxon>Nocardioidaceae</taxon>
        <taxon>Nocardioides</taxon>
    </lineage>
</organism>
<evidence type="ECO:0000313" key="10">
    <source>
        <dbReference type="Proteomes" id="UP001556631"/>
    </source>
</evidence>
<evidence type="ECO:0000256" key="7">
    <source>
        <dbReference type="ARBA" id="ARBA00023136"/>
    </source>
</evidence>
<keyword evidence="6 8" id="KW-1133">Transmembrane helix</keyword>
<dbReference type="PANTHER" id="PTHR30472:SF1">
    <property type="entry name" value="FE(3+) DICITRATE TRANSPORT SYSTEM PERMEASE PROTEIN FECC-RELATED"/>
    <property type="match status" value="1"/>
</dbReference>
<dbReference type="CDD" id="cd06550">
    <property type="entry name" value="TM_ABC_iron-siderophores_like"/>
    <property type="match status" value="1"/>
</dbReference>
<comment type="similarity">
    <text evidence="2">Belongs to the binding-protein-dependent transport system permease family. FecCD subfamily.</text>
</comment>
<evidence type="ECO:0000256" key="4">
    <source>
        <dbReference type="ARBA" id="ARBA00022475"/>
    </source>
</evidence>
<feature type="transmembrane region" description="Helical" evidence="8">
    <location>
        <begin position="278"/>
        <end position="297"/>
    </location>
</feature>
<keyword evidence="4" id="KW-1003">Cell membrane</keyword>
<feature type="transmembrane region" description="Helical" evidence="8">
    <location>
        <begin position="309"/>
        <end position="326"/>
    </location>
</feature>
<comment type="caution">
    <text evidence="9">The sequence shown here is derived from an EMBL/GenBank/DDBJ whole genome shotgun (WGS) entry which is preliminary data.</text>
</comment>
<evidence type="ECO:0000256" key="5">
    <source>
        <dbReference type="ARBA" id="ARBA00022692"/>
    </source>
</evidence>
<evidence type="ECO:0000313" key="9">
    <source>
        <dbReference type="EMBL" id="MEX0426657.1"/>
    </source>
</evidence>
<feature type="transmembrane region" description="Helical" evidence="8">
    <location>
        <begin position="196"/>
        <end position="218"/>
    </location>
</feature>
<dbReference type="Proteomes" id="UP001556631">
    <property type="component" value="Unassembled WGS sequence"/>
</dbReference>
<name>A0ABV3SUP3_9ACTN</name>
<keyword evidence="10" id="KW-1185">Reference proteome</keyword>
<feature type="transmembrane region" description="Helical" evidence="8">
    <location>
        <begin position="91"/>
        <end position="111"/>
    </location>
</feature>
<dbReference type="RefSeq" id="WP_367991377.1">
    <property type="nucleotide sequence ID" value="NZ_JBFPJR010000004.1"/>
</dbReference>
<evidence type="ECO:0000256" key="6">
    <source>
        <dbReference type="ARBA" id="ARBA00022989"/>
    </source>
</evidence>
<protein>
    <submittedName>
        <fullName evidence="9">FecCD family ABC transporter permease</fullName>
    </submittedName>
</protein>
<keyword evidence="5 8" id="KW-0812">Transmembrane</keyword>
<proteinExistence type="inferred from homology"/>
<keyword evidence="3" id="KW-0813">Transport</keyword>